<evidence type="ECO:0000256" key="4">
    <source>
        <dbReference type="ARBA" id="ARBA00023163"/>
    </source>
</evidence>
<evidence type="ECO:0000313" key="7">
    <source>
        <dbReference type="Proteomes" id="UP000616114"/>
    </source>
</evidence>
<dbReference type="GO" id="GO:0032993">
    <property type="term" value="C:protein-DNA complex"/>
    <property type="evidence" value="ECO:0007669"/>
    <property type="project" value="TreeGrafter"/>
</dbReference>
<dbReference type="Gene3D" id="1.10.10.10">
    <property type="entry name" value="Winged helix-like DNA-binding domain superfamily/Winged helix DNA-binding domain"/>
    <property type="match status" value="1"/>
</dbReference>
<dbReference type="PANTHER" id="PTHR30346:SF28">
    <property type="entry name" value="HTH-TYPE TRANSCRIPTIONAL REGULATOR CYNR"/>
    <property type="match status" value="1"/>
</dbReference>
<dbReference type="EMBL" id="BMFY01000014">
    <property type="protein sequence ID" value="GGA23661.1"/>
    <property type="molecule type" value="Genomic_DNA"/>
</dbReference>
<name>A0A8J2U086_9MICO</name>
<dbReference type="SUPFAM" id="SSF53850">
    <property type="entry name" value="Periplasmic binding protein-like II"/>
    <property type="match status" value="1"/>
</dbReference>
<dbReference type="RefSeq" id="WP_188551550.1">
    <property type="nucleotide sequence ID" value="NZ_BMFY01000014.1"/>
</dbReference>
<dbReference type="InterPro" id="IPR000847">
    <property type="entry name" value="LysR_HTH_N"/>
</dbReference>
<keyword evidence="2" id="KW-0805">Transcription regulation</keyword>
<comment type="similarity">
    <text evidence="1">Belongs to the LysR transcriptional regulatory family.</text>
</comment>
<reference evidence="6" key="2">
    <citation type="submission" date="2020-09" db="EMBL/GenBank/DDBJ databases">
        <authorList>
            <person name="Sun Q."/>
            <person name="Zhou Y."/>
        </authorList>
    </citation>
    <scope>NUCLEOTIDE SEQUENCE</scope>
    <source>
        <strain evidence="6">CGMCC 1.12785</strain>
    </source>
</reference>
<dbReference type="InterPro" id="IPR036390">
    <property type="entry name" value="WH_DNA-bd_sf"/>
</dbReference>
<accession>A0A8J2U086</accession>
<dbReference type="PRINTS" id="PR00039">
    <property type="entry name" value="HTHLYSR"/>
</dbReference>
<evidence type="ECO:0000256" key="2">
    <source>
        <dbReference type="ARBA" id="ARBA00023015"/>
    </source>
</evidence>
<evidence type="ECO:0000256" key="3">
    <source>
        <dbReference type="ARBA" id="ARBA00023125"/>
    </source>
</evidence>
<keyword evidence="3" id="KW-0238">DNA-binding</keyword>
<dbReference type="AlphaFoldDB" id="A0A8J2U086"/>
<dbReference type="GO" id="GO:0003677">
    <property type="term" value="F:DNA binding"/>
    <property type="evidence" value="ECO:0007669"/>
    <property type="project" value="UniProtKB-KW"/>
</dbReference>
<proteinExistence type="inferred from homology"/>
<dbReference type="PANTHER" id="PTHR30346">
    <property type="entry name" value="TRANSCRIPTIONAL DUAL REGULATOR HCAR-RELATED"/>
    <property type="match status" value="1"/>
</dbReference>
<dbReference type="PROSITE" id="PS50931">
    <property type="entry name" value="HTH_LYSR"/>
    <property type="match status" value="1"/>
</dbReference>
<reference evidence="6" key="1">
    <citation type="journal article" date="2014" name="Int. J. Syst. Evol. Microbiol.">
        <title>Complete genome sequence of Corynebacterium casei LMG S-19264T (=DSM 44701T), isolated from a smear-ripened cheese.</title>
        <authorList>
            <consortium name="US DOE Joint Genome Institute (JGI-PGF)"/>
            <person name="Walter F."/>
            <person name="Albersmeier A."/>
            <person name="Kalinowski J."/>
            <person name="Ruckert C."/>
        </authorList>
    </citation>
    <scope>NUCLEOTIDE SEQUENCE</scope>
    <source>
        <strain evidence="6">CGMCC 1.12785</strain>
    </source>
</reference>
<dbReference type="InterPro" id="IPR036388">
    <property type="entry name" value="WH-like_DNA-bd_sf"/>
</dbReference>
<comment type="caution">
    <text evidence="6">The sequence shown here is derived from an EMBL/GenBank/DDBJ whole genome shotgun (WGS) entry which is preliminary data.</text>
</comment>
<evidence type="ECO:0000256" key="1">
    <source>
        <dbReference type="ARBA" id="ARBA00009437"/>
    </source>
</evidence>
<dbReference type="Pfam" id="PF03466">
    <property type="entry name" value="LysR_substrate"/>
    <property type="match status" value="1"/>
</dbReference>
<dbReference type="Pfam" id="PF00126">
    <property type="entry name" value="HTH_1"/>
    <property type="match status" value="1"/>
</dbReference>
<dbReference type="Proteomes" id="UP000616114">
    <property type="component" value="Unassembled WGS sequence"/>
</dbReference>
<dbReference type="Gene3D" id="3.40.190.10">
    <property type="entry name" value="Periplasmic binding protein-like II"/>
    <property type="match status" value="2"/>
</dbReference>
<keyword evidence="7" id="KW-1185">Reference proteome</keyword>
<dbReference type="GO" id="GO:0003700">
    <property type="term" value="F:DNA-binding transcription factor activity"/>
    <property type="evidence" value="ECO:0007669"/>
    <property type="project" value="InterPro"/>
</dbReference>
<dbReference type="SUPFAM" id="SSF46785">
    <property type="entry name" value="Winged helix' DNA-binding domain"/>
    <property type="match status" value="1"/>
</dbReference>
<feature type="domain" description="HTH lysR-type" evidence="5">
    <location>
        <begin position="1"/>
        <end position="58"/>
    </location>
</feature>
<dbReference type="InterPro" id="IPR005119">
    <property type="entry name" value="LysR_subst-bd"/>
</dbReference>
<organism evidence="6 7">
    <name type="scientific">Sediminivirga luteola</name>
    <dbReference type="NCBI Taxonomy" id="1774748"/>
    <lineage>
        <taxon>Bacteria</taxon>
        <taxon>Bacillati</taxon>
        <taxon>Actinomycetota</taxon>
        <taxon>Actinomycetes</taxon>
        <taxon>Micrococcales</taxon>
        <taxon>Brevibacteriaceae</taxon>
        <taxon>Sediminivirga</taxon>
    </lineage>
</organism>
<gene>
    <name evidence="6" type="ORF">GCM10011333_28360</name>
</gene>
<sequence>MDLAALHLFARLAETENMTVTAAELGLPQPTLSRSLARLERELGRPLFARHGRRLKLNAHGRAFLPHARGALSGIEAGRAALRALDDPHHGTIRLGFLHSLGAWLVPPLLTGFRALAPEVEFRLHQSAATDLHEMLMSDDLDAVLTIVDETRPAGTAWQPLIREELVIASTGDHPVLAHRDAEGGLALGDAARHPFLRLSARHQMQRLVDRLFAQAGVSPATAFEGSDLATLRGLAAAGLGLAILPRVDDARTARGPASGTAAIVQTRISGADAHRDIGLATRQASAPTPALQLFREFLGTSPTVVAHPGALTGAASGPGDAEGDET</sequence>
<keyword evidence="4" id="KW-0804">Transcription</keyword>
<evidence type="ECO:0000259" key="5">
    <source>
        <dbReference type="PROSITE" id="PS50931"/>
    </source>
</evidence>
<protein>
    <submittedName>
        <fullName evidence="6">LysR family transcriptional regulator</fullName>
    </submittedName>
</protein>
<evidence type="ECO:0000313" key="6">
    <source>
        <dbReference type="EMBL" id="GGA23661.1"/>
    </source>
</evidence>